<dbReference type="InterPro" id="IPR048020">
    <property type="entry name" value="Transpos_IS3"/>
</dbReference>
<dbReference type="PROSITE" id="PS50994">
    <property type="entry name" value="INTEGRASE"/>
    <property type="match status" value="1"/>
</dbReference>
<evidence type="ECO:0000256" key="8">
    <source>
        <dbReference type="ARBA" id="ARBA00023144"/>
    </source>
</evidence>
<protein>
    <recommendedName>
        <fullName evidence="6">UDP-glucose 4-epimerase</fullName>
        <ecNumber evidence="5">5.1.3.2</ecNumber>
    </recommendedName>
    <alternativeName>
        <fullName evidence="11">Galactowaldenase</fullName>
    </alternativeName>
    <alternativeName>
        <fullName evidence="10">UDP-galactose 4-epimerase</fullName>
    </alternativeName>
</protein>
<evidence type="ECO:0000256" key="9">
    <source>
        <dbReference type="ARBA" id="ARBA00023235"/>
    </source>
</evidence>
<dbReference type="GO" id="GO:0003978">
    <property type="term" value="F:UDP-glucose 4-epimerase activity"/>
    <property type="evidence" value="ECO:0007669"/>
    <property type="project" value="UniProtKB-EC"/>
</dbReference>
<dbReference type="GO" id="GO:0006012">
    <property type="term" value="P:galactose metabolic process"/>
    <property type="evidence" value="ECO:0007669"/>
    <property type="project" value="UniProtKB-UniPathway"/>
</dbReference>
<evidence type="ECO:0000256" key="5">
    <source>
        <dbReference type="ARBA" id="ARBA00013189"/>
    </source>
</evidence>
<keyword evidence="8" id="KW-0119">Carbohydrate metabolism</keyword>
<dbReference type="Pfam" id="PF13333">
    <property type="entry name" value="rve_2"/>
    <property type="match status" value="1"/>
</dbReference>
<dbReference type="Proteomes" id="UP000199550">
    <property type="component" value="Unassembled WGS sequence"/>
</dbReference>
<dbReference type="RefSeq" id="WP_139222710.1">
    <property type="nucleotide sequence ID" value="NZ_FOTF01000036.1"/>
</dbReference>
<dbReference type="NCBIfam" id="TIGR01179">
    <property type="entry name" value="galE"/>
    <property type="match status" value="1"/>
</dbReference>
<dbReference type="AlphaFoldDB" id="A0A1I4JE65"/>
<comment type="pathway">
    <text evidence="3">Carbohydrate metabolism; galactose metabolism.</text>
</comment>
<dbReference type="NCBIfam" id="NF033516">
    <property type="entry name" value="transpos_IS3"/>
    <property type="match status" value="1"/>
</dbReference>
<dbReference type="EC" id="5.1.3.2" evidence="5"/>
<keyword evidence="7" id="KW-0520">NAD</keyword>
<evidence type="ECO:0000256" key="7">
    <source>
        <dbReference type="ARBA" id="ARBA00023027"/>
    </source>
</evidence>
<dbReference type="InterPro" id="IPR001509">
    <property type="entry name" value="Epimerase_deHydtase"/>
</dbReference>
<feature type="domain" description="Integrase catalytic" evidence="12">
    <location>
        <begin position="346"/>
        <end position="509"/>
    </location>
</feature>
<dbReference type="Pfam" id="PF01370">
    <property type="entry name" value="Epimerase"/>
    <property type="match status" value="1"/>
</dbReference>
<dbReference type="InterPro" id="IPR036291">
    <property type="entry name" value="NAD(P)-bd_dom_sf"/>
</dbReference>
<dbReference type="GO" id="GO:0015074">
    <property type="term" value="P:DNA integration"/>
    <property type="evidence" value="ECO:0007669"/>
    <property type="project" value="InterPro"/>
</dbReference>
<keyword evidence="8" id="KW-0299">Galactose metabolism</keyword>
<name>A0A1I4JE65_9RHOB</name>
<sequence length="516" mass="57521">MRVLVTGGAGYIGSHTLLELLASNHEIVVLDNFSNSTVGVLDHVQRLSNKSTQLEIGDIRDEQALNRIMHAFRPEAVVHFAGLKSVGESREIPLEYYDVNVSGTRTLLSAMDSVACRRMIFSSSAAVYGSSSVMPCNEDEPRDPSSVYGRTKMVAEDLLMAWAGSQPEAAAVLLRYFNPVGAHPSALIGEAPQGEPNNLMPLIAQVASGKRSHLSIFGDDYDTPDGTCLRDYIHVVDLAKAHVAALNYSSRQVGARAFNVGTGQNYSVREMVDAFARASARPIRVEVVARRHDDLLDQGETCSENRVARLASIAGIAAQIGYKRRPGQYGGKPAIVADNTLDRQFEVDAPDRVWVTDITYIRTHEGWSYLAVVIDLFSRRIVGWSMQSRMTTDLALQALLSAVWRRKPKTKVMIHSDQGSQFTSKEWQSFLGKHNLIASMSRRGNCHDNAVAESFFQLLKRERIRRRTYQTRDAARQDVFDYIEMFYNPTRKHTNNGMLSPVDYEFKQQRMNAAGV</sequence>
<dbReference type="CDD" id="cd05247">
    <property type="entry name" value="UDP_G4E_1_SDR_e"/>
    <property type="match status" value="1"/>
</dbReference>
<dbReference type="OrthoDB" id="9801785at2"/>
<evidence type="ECO:0000256" key="2">
    <source>
        <dbReference type="ARBA" id="ARBA00001911"/>
    </source>
</evidence>
<evidence type="ECO:0000256" key="6">
    <source>
        <dbReference type="ARBA" id="ARBA00018569"/>
    </source>
</evidence>
<comment type="similarity">
    <text evidence="4">Belongs to the NAD(P)-dependent epimerase/dehydratase family.</text>
</comment>
<evidence type="ECO:0000256" key="3">
    <source>
        <dbReference type="ARBA" id="ARBA00004947"/>
    </source>
</evidence>
<accession>A0A1I4JE65</accession>
<dbReference type="Gene3D" id="3.40.50.720">
    <property type="entry name" value="NAD(P)-binding Rossmann-like Domain"/>
    <property type="match status" value="1"/>
</dbReference>
<dbReference type="STRING" id="195913.SAMN04488004_13612"/>
<dbReference type="Pfam" id="PF00665">
    <property type="entry name" value="rve"/>
    <property type="match status" value="1"/>
</dbReference>
<dbReference type="Gene3D" id="3.90.25.10">
    <property type="entry name" value="UDP-galactose 4-epimerase, domain 1"/>
    <property type="match status" value="1"/>
</dbReference>
<keyword evidence="9" id="KW-0413">Isomerase</keyword>
<organism evidence="13 14">
    <name type="scientific">Loktanella salsilacus</name>
    <dbReference type="NCBI Taxonomy" id="195913"/>
    <lineage>
        <taxon>Bacteria</taxon>
        <taxon>Pseudomonadati</taxon>
        <taxon>Pseudomonadota</taxon>
        <taxon>Alphaproteobacteria</taxon>
        <taxon>Rhodobacterales</taxon>
        <taxon>Roseobacteraceae</taxon>
        <taxon>Loktanella</taxon>
    </lineage>
</organism>
<dbReference type="PANTHER" id="PTHR43725">
    <property type="entry name" value="UDP-GLUCOSE 4-EPIMERASE"/>
    <property type="match status" value="1"/>
</dbReference>
<evidence type="ECO:0000259" key="12">
    <source>
        <dbReference type="PROSITE" id="PS50994"/>
    </source>
</evidence>
<evidence type="ECO:0000256" key="1">
    <source>
        <dbReference type="ARBA" id="ARBA00000083"/>
    </source>
</evidence>
<keyword evidence="14" id="KW-1185">Reference proteome</keyword>
<evidence type="ECO:0000256" key="10">
    <source>
        <dbReference type="ARBA" id="ARBA00031367"/>
    </source>
</evidence>
<dbReference type="GO" id="GO:0003676">
    <property type="term" value="F:nucleic acid binding"/>
    <property type="evidence" value="ECO:0007669"/>
    <property type="project" value="InterPro"/>
</dbReference>
<evidence type="ECO:0000313" key="13">
    <source>
        <dbReference type="EMBL" id="SFL64862.1"/>
    </source>
</evidence>
<dbReference type="EMBL" id="FOTF01000036">
    <property type="protein sequence ID" value="SFL64862.1"/>
    <property type="molecule type" value="Genomic_DNA"/>
</dbReference>
<dbReference type="SUPFAM" id="SSF53098">
    <property type="entry name" value="Ribonuclease H-like"/>
    <property type="match status" value="1"/>
</dbReference>
<dbReference type="InterPro" id="IPR001584">
    <property type="entry name" value="Integrase_cat-core"/>
</dbReference>
<proteinExistence type="inferred from homology"/>
<evidence type="ECO:0000313" key="14">
    <source>
        <dbReference type="Proteomes" id="UP000199550"/>
    </source>
</evidence>
<gene>
    <name evidence="13" type="ORF">SAMN04488004_13612</name>
</gene>
<evidence type="ECO:0000256" key="11">
    <source>
        <dbReference type="ARBA" id="ARBA00033067"/>
    </source>
</evidence>
<dbReference type="UniPathway" id="UPA00214"/>
<comment type="catalytic activity">
    <reaction evidence="1">
        <text>UDP-alpha-D-glucose = UDP-alpha-D-galactose</text>
        <dbReference type="Rhea" id="RHEA:22168"/>
        <dbReference type="ChEBI" id="CHEBI:58885"/>
        <dbReference type="ChEBI" id="CHEBI:66914"/>
        <dbReference type="EC" id="5.1.3.2"/>
    </reaction>
</comment>
<dbReference type="SUPFAM" id="SSF51735">
    <property type="entry name" value="NAD(P)-binding Rossmann-fold domains"/>
    <property type="match status" value="1"/>
</dbReference>
<comment type="cofactor">
    <cofactor evidence="2">
        <name>NAD(+)</name>
        <dbReference type="ChEBI" id="CHEBI:57540"/>
    </cofactor>
</comment>
<dbReference type="Gene3D" id="3.30.420.10">
    <property type="entry name" value="Ribonuclease H-like superfamily/Ribonuclease H"/>
    <property type="match status" value="1"/>
</dbReference>
<dbReference type="GO" id="GO:0005829">
    <property type="term" value="C:cytosol"/>
    <property type="evidence" value="ECO:0007669"/>
    <property type="project" value="TreeGrafter"/>
</dbReference>
<dbReference type="InterPro" id="IPR012337">
    <property type="entry name" value="RNaseH-like_sf"/>
</dbReference>
<dbReference type="PANTHER" id="PTHR43725:SF47">
    <property type="entry name" value="UDP-GLUCOSE 4-EPIMERASE"/>
    <property type="match status" value="1"/>
</dbReference>
<dbReference type="InterPro" id="IPR005886">
    <property type="entry name" value="UDP_G4E"/>
</dbReference>
<reference evidence="13 14" key="1">
    <citation type="submission" date="2016-10" db="EMBL/GenBank/DDBJ databases">
        <authorList>
            <person name="de Groot N.N."/>
        </authorList>
    </citation>
    <scope>NUCLEOTIDE SEQUENCE [LARGE SCALE GENOMIC DNA]</scope>
    <source>
        <strain evidence="13 14">DSM 16199</strain>
    </source>
</reference>
<dbReference type="InterPro" id="IPR036397">
    <property type="entry name" value="RNaseH_sf"/>
</dbReference>
<evidence type="ECO:0000256" key="4">
    <source>
        <dbReference type="ARBA" id="ARBA00007637"/>
    </source>
</evidence>